<evidence type="ECO:0000313" key="2">
    <source>
        <dbReference type="Proteomes" id="UP000002350"/>
    </source>
</evidence>
<proteinExistence type="predicted"/>
<dbReference type="EMBL" id="AP011177">
    <property type="protein sequence ID" value="BAJ03761.1"/>
    <property type="molecule type" value="Genomic_DNA"/>
</dbReference>
<accession>D4ZCL6</accession>
<name>D4ZCL6_SHEVD</name>
<keyword evidence="2" id="KW-1185">Reference proteome</keyword>
<dbReference type="HOGENOM" id="CLU_3276608_0_0_6"/>
<dbReference type="KEGG" id="svo:SVI_3790"/>
<evidence type="ECO:0000313" key="1">
    <source>
        <dbReference type="EMBL" id="BAJ03761.1"/>
    </source>
</evidence>
<organism evidence="1 2">
    <name type="scientific">Shewanella violacea (strain JCM 10179 / CIP 106290 / LMG 19151 / DSS12)</name>
    <dbReference type="NCBI Taxonomy" id="637905"/>
    <lineage>
        <taxon>Bacteria</taxon>
        <taxon>Pseudomonadati</taxon>
        <taxon>Pseudomonadota</taxon>
        <taxon>Gammaproteobacteria</taxon>
        <taxon>Alteromonadales</taxon>
        <taxon>Shewanellaceae</taxon>
        <taxon>Shewanella</taxon>
    </lineage>
</organism>
<sequence>MYVREIPLDDMKLTSGAVKIRFERDTKPIPNILKRVMKLGK</sequence>
<protein>
    <submittedName>
        <fullName evidence="1">Uncharacterized protein</fullName>
    </submittedName>
</protein>
<dbReference type="AlphaFoldDB" id="D4ZCL6"/>
<dbReference type="Proteomes" id="UP000002350">
    <property type="component" value="Chromosome"/>
</dbReference>
<reference evidence="2" key="1">
    <citation type="journal article" date="2010" name="Mol. Biosyst.">
        <title>Complete genome sequence and comparative analysis of Shewanella violacea, a psychrophilic and piezophilic bacterium from deep sea floor sediments.</title>
        <authorList>
            <person name="Aono E."/>
            <person name="Baba T."/>
            <person name="Ara T."/>
            <person name="Nishi T."/>
            <person name="Nakamichi T."/>
            <person name="Inamoto E."/>
            <person name="Toyonaga H."/>
            <person name="Hasegawa M."/>
            <person name="Takai Y."/>
            <person name="Okumura Y."/>
            <person name="Baba M."/>
            <person name="Tomita M."/>
            <person name="Kato C."/>
            <person name="Oshima T."/>
            <person name="Nakasone K."/>
            <person name="Mori H."/>
        </authorList>
    </citation>
    <scope>NUCLEOTIDE SEQUENCE [LARGE SCALE GENOMIC DNA]</scope>
    <source>
        <strain evidence="2">JCM 10179 / CIP 106290 / LMG 19151 / DSS12</strain>
    </source>
</reference>
<gene>
    <name evidence="1" type="ordered locus">SVI_3790</name>
</gene>